<protein>
    <recommendedName>
        <fullName evidence="1">Transcriptional regulator-like domain-containing protein</fullName>
    </recommendedName>
</protein>
<dbReference type="Pfam" id="PF20109">
    <property type="entry name" value="Trans_reg_dom"/>
    <property type="match status" value="1"/>
</dbReference>
<feature type="domain" description="Transcriptional regulator-like" evidence="1">
    <location>
        <begin position="5"/>
        <end position="60"/>
    </location>
</feature>
<sequence length="63" mass="6892">MSKEDWRSPAAYEYAKTLESAGLAWEFLRRNPAYRADYRAAAGDAGAADVRAGVWGLRFPGGP</sequence>
<dbReference type="AlphaFoldDB" id="A0A0D6P3R0"/>
<comment type="caution">
    <text evidence="2">The sequence shown here is derived from an EMBL/GenBank/DDBJ whole genome shotgun (WGS) entry which is preliminary data.</text>
</comment>
<gene>
    <name evidence="2" type="ORF">Asru_0009_21</name>
</gene>
<evidence type="ECO:0000313" key="3">
    <source>
        <dbReference type="Proteomes" id="UP000032680"/>
    </source>
</evidence>
<accession>A0A0D6P3R0</accession>
<evidence type="ECO:0000259" key="1">
    <source>
        <dbReference type="Pfam" id="PF20109"/>
    </source>
</evidence>
<keyword evidence="3" id="KW-1185">Reference proteome</keyword>
<dbReference type="Proteomes" id="UP000032680">
    <property type="component" value="Unassembled WGS sequence"/>
</dbReference>
<proteinExistence type="predicted"/>
<reference evidence="2 3" key="1">
    <citation type="submission" date="2012-11" db="EMBL/GenBank/DDBJ databases">
        <title>Whole genome sequence of Acidisphaera rubrifaciens HS-AP3.</title>
        <authorList>
            <person name="Azuma Y."/>
            <person name="Higashiura N."/>
            <person name="Hirakawa H."/>
            <person name="Matsushita K."/>
        </authorList>
    </citation>
    <scope>NUCLEOTIDE SEQUENCE [LARGE SCALE GENOMIC DNA]</scope>
    <source>
        <strain evidence="2 3">HS-AP3</strain>
    </source>
</reference>
<dbReference type="EMBL" id="BANB01000009">
    <property type="protein sequence ID" value="GAN75828.1"/>
    <property type="molecule type" value="Genomic_DNA"/>
</dbReference>
<organism evidence="2 3">
    <name type="scientific">Acidisphaera rubrifaciens HS-AP3</name>
    <dbReference type="NCBI Taxonomy" id="1231350"/>
    <lineage>
        <taxon>Bacteria</taxon>
        <taxon>Pseudomonadati</taxon>
        <taxon>Pseudomonadota</taxon>
        <taxon>Alphaproteobacteria</taxon>
        <taxon>Acetobacterales</taxon>
        <taxon>Acetobacteraceae</taxon>
        <taxon>Acidisphaera</taxon>
    </lineage>
</organism>
<dbReference type="InterPro" id="IPR045465">
    <property type="entry name" value="Trans_reg_dom"/>
</dbReference>
<name>A0A0D6P3R0_9PROT</name>
<dbReference type="RefSeq" id="WP_084623041.1">
    <property type="nucleotide sequence ID" value="NZ_BANB01000009.1"/>
</dbReference>
<evidence type="ECO:0000313" key="2">
    <source>
        <dbReference type="EMBL" id="GAN75828.1"/>
    </source>
</evidence>